<dbReference type="Pfam" id="PF06224">
    <property type="entry name" value="AlkZ-like"/>
    <property type="match status" value="1"/>
</dbReference>
<reference evidence="1 2" key="1">
    <citation type="submission" date="2021-03" db="EMBL/GenBank/DDBJ databases">
        <title>Actinoplanes flavus sp. nov., a novel actinomycete isolated from Coconut Palm rhizosphere soil.</title>
        <authorList>
            <person name="Luo X."/>
        </authorList>
    </citation>
    <scope>NUCLEOTIDE SEQUENCE [LARGE SCALE GENOMIC DNA]</scope>
    <source>
        <strain evidence="1 2">NEAU-H7</strain>
    </source>
</reference>
<sequence>MPRTWGRRALGRALLARQMLLERADVTAEEAITRLVGMQAQAPYAPYFGLWSRLRRFGVADLADGLNDRRLVRIALMRSTIHLVTAADCRLLRPWAQPALDRELNTAFRSALTGLDRAAVAEAGRALLSRRNLTPGELGMALNEQWPDREPRALATVVRNLTPLIQLPPRAVWGIGGATRYATAADWVGAGPDAETDGERIVLRYLAAFGPASISDVQTWAGRTRLRPVLDTLRPRLAVFRDEHGVELFDLPEAPRPDADTYAPVRFLPEYDNLLASHADRTRVISEEARKRVMTSNGMRAALLVDGEVAGTWKLHPGRKSTVLEIDPFRPLTAVQRAEVEAEGGRLLEFAAPGANHHVRSWDGWRT</sequence>
<evidence type="ECO:0000313" key="2">
    <source>
        <dbReference type="Proteomes" id="UP000679690"/>
    </source>
</evidence>
<comment type="caution">
    <text evidence="1">The sequence shown here is derived from an EMBL/GenBank/DDBJ whole genome shotgun (WGS) entry which is preliminary data.</text>
</comment>
<name>A0ABS3UHU1_9ACTN</name>
<dbReference type="PANTHER" id="PTHR38479">
    <property type="entry name" value="LMO0824 PROTEIN"/>
    <property type="match status" value="1"/>
</dbReference>
<dbReference type="Proteomes" id="UP000679690">
    <property type="component" value="Unassembled WGS sequence"/>
</dbReference>
<gene>
    <name evidence="1" type="ORF">J5X75_12545</name>
</gene>
<dbReference type="InterPro" id="IPR009351">
    <property type="entry name" value="AlkZ-like"/>
</dbReference>
<dbReference type="EMBL" id="JAGFNS010000007">
    <property type="protein sequence ID" value="MBO3738349.1"/>
    <property type="molecule type" value="Genomic_DNA"/>
</dbReference>
<keyword evidence="2" id="KW-1185">Reference proteome</keyword>
<accession>A0ABS3UHU1</accession>
<organism evidence="1 2">
    <name type="scientific">Actinoplanes flavus</name>
    <dbReference type="NCBI Taxonomy" id="2820290"/>
    <lineage>
        <taxon>Bacteria</taxon>
        <taxon>Bacillati</taxon>
        <taxon>Actinomycetota</taxon>
        <taxon>Actinomycetes</taxon>
        <taxon>Micromonosporales</taxon>
        <taxon>Micromonosporaceae</taxon>
        <taxon>Actinoplanes</taxon>
    </lineage>
</organism>
<dbReference type="PANTHER" id="PTHR38479:SF2">
    <property type="entry name" value="WINGED HELIX DNA-BINDING DOMAIN-CONTAINING PROTEIN"/>
    <property type="match status" value="1"/>
</dbReference>
<evidence type="ECO:0000313" key="1">
    <source>
        <dbReference type="EMBL" id="MBO3738349.1"/>
    </source>
</evidence>
<proteinExistence type="predicted"/>
<protein>
    <submittedName>
        <fullName evidence="1">AlkZ family DNA glycosylase</fullName>
    </submittedName>
</protein>